<dbReference type="GO" id="GO:0004518">
    <property type="term" value="F:nuclease activity"/>
    <property type="evidence" value="ECO:0007669"/>
    <property type="project" value="UniProtKB-KW"/>
</dbReference>
<comment type="subcellular location">
    <subcellularLocation>
        <location evidence="2">Nucleus</location>
    </subcellularLocation>
</comment>
<feature type="domain" description="DDE Tnp4" evidence="8">
    <location>
        <begin position="163"/>
        <end position="304"/>
    </location>
</feature>
<dbReference type="EMBL" id="AVOT02054647">
    <property type="protein sequence ID" value="MBW0549339.1"/>
    <property type="molecule type" value="Genomic_DNA"/>
</dbReference>
<evidence type="ECO:0000256" key="1">
    <source>
        <dbReference type="ARBA" id="ARBA00001968"/>
    </source>
</evidence>
<dbReference type="PANTHER" id="PTHR22930:SF85">
    <property type="entry name" value="GH03217P-RELATED"/>
    <property type="match status" value="1"/>
</dbReference>
<comment type="cofactor">
    <cofactor evidence="1">
        <name>a divalent metal cation</name>
        <dbReference type="ChEBI" id="CHEBI:60240"/>
    </cofactor>
</comment>
<dbReference type="PANTHER" id="PTHR22930">
    <property type="match status" value="1"/>
</dbReference>
<comment type="similarity">
    <text evidence="3">Belongs to the HARBI1 family.</text>
</comment>
<keyword evidence="4" id="KW-0540">Nuclease</keyword>
<dbReference type="InterPro" id="IPR027806">
    <property type="entry name" value="HARBI1_dom"/>
</dbReference>
<dbReference type="Pfam" id="PF13359">
    <property type="entry name" value="DDE_Tnp_4"/>
    <property type="match status" value="1"/>
</dbReference>
<keyword evidence="6" id="KW-0378">Hydrolase</keyword>
<protein>
    <recommendedName>
        <fullName evidence="8">DDE Tnp4 domain-containing protein</fullName>
    </recommendedName>
</protein>
<keyword evidence="7" id="KW-0539">Nucleus</keyword>
<dbReference type="Proteomes" id="UP000765509">
    <property type="component" value="Unassembled WGS sequence"/>
</dbReference>
<gene>
    <name evidence="9" type="ORF">O181_089054</name>
</gene>
<evidence type="ECO:0000256" key="6">
    <source>
        <dbReference type="ARBA" id="ARBA00022801"/>
    </source>
</evidence>
<keyword evidence="10" id="KW-1185">Reference proteome</keyword>
<dbReference type="AlphaFoldDB" id="A0A9Q3ISX0"/>
<evidence type="ECO:0000256" key="3">
    <source>
        <dbReference type="ARBA" id="ARBA00006958"/>
    </source>
</evidence>
<evidence type="ECO:0000256" key="4">
    <source>
        <dbReference type="ARBA" id="ARBA00022722"/>
    </source>
</evidence>
<organism evidence="9 10">
    <name type="scientific">Austropuccinia psidii MF-1</name>
    <dbReference type="NCBI Taxonomy" id="1389203"/>
    <lineage>
        <taxon>Eukaryota</taxon>
        <taxon>Fungi</taxon>
        <taxon>Dikarya</taxon>
        <taxon>Basidiomycota</taxon>
        <taxon>Pucciniomycotina</taxon>
        <taxon>Pucciniomycetes</taxon>
        <taxon>Pucciniales</taxon>
        <taxon>Sphaerophragmiaceae</taxon>
        <taxon>Austropuccinia</taxon>
    </lineage>
</organism>
<dbReference type="GO" id="GO:0005634">
    <property type="term" value="C:nucleus"/>
    <property type="evidence" value="ECO:0007669"/>
    <property type="project" value="UniProtKB-SubCell"/>
</dbReference>
<reference evidence="9" key="1">
    <citation type="submission" date="2021-03" db="EMBL/GenBank/DDBJ databases">
        <title>Draft genome sequence of rust myrtle Austropuccinia psidii MF-1, a brazilian biotype.</title>
        <authorList>
            <person name="Quecine M.C."/>
            <person name="Pachon D.M.R."/>
            <person name="Bonatelli M.L."/>
            <person name="Correr F.H."/>
            <person name="Franceschini L.M."/>
            <person name="Leite T.F."/>
            <person name="Margarido G.R.A."/>
            <person name="Almeida C.A."/>
            <person name="Ferrarezi J.A."/>
            <person name="Labate C.A."/>
        </authorList>
    </citation>
    <scope>NUCLEOTIDE SEQUENCE</scope>
    <source>
        <strain evidence="9">MF-1</strain>
    </source>
</reference>
<evidence type="ECO:0000256" key="7">
    <source>
        <dbReference type="ARBA" id="ARBA00023242"/>
    </source>
</evidence>
<dbReference type="GO" id="GO:0016787">
    <property type="term" value="F:hydrolase activity"/>
    <property type="evidence" value="ECO:0007669"/>
    <property type="project" value="UniProtKB-KW"/>
</dbReference>
<accession>A0A9Q3ISX0</accession>
<dbReference type="InterPro" id="IPR045249">
    <property type="entry name" value="HARBI1-like"/>
</dbReference>
<sequence length="311" mass="35580">MTSIAISWCFHLTWYEESGHQHRQAIRRGRRFNPWYEVDLYNENRFIGLFRMGRLDVFRLIQALLHHIPNSVQNDIRALTMEEKVGITLYRMGHGSSYETVGHVFNVGKATAYQASQEVVQAILVALHDSTIVFPAAEEIEKWDAIKETFRQRRGLTNSIGAIDGTHIPIIPPPNDQWNAYVNRKGWHSIVFQCIVDGHGNFCNVYDGLPGSVHDSWVFRKSKIGRDLINGVARFPPECQLIGDSGYSSRLPILIPLRDTQNQEQSQFNNFHSSTRMVVEQAFGRLKNRFRCLLSPQAVVPLHTVQEVQLG</sequence>
<proteinExistence type="inferred from homology"/>
<evidence type="ECO:0000313" key="10">
    <source>
        <dbReference type="Proteomes" id="UP000765509"/>
    </source>
</evidence>
<keyword evidence="5" id="KW-0479">Metal-binding</keyword>
<evidence type="ECO:0000256" key="5">
    <source>
        <dbReference type="ARBA" id="ARBA00022723"/>
    </source>
</evidence>
<evidence type="ECO:0000256" key="2">
    <source>
        <dbReference type="ARBA" id="ARBA00004123"/>
    </source>
</evidence>
<comment type="caution">
    <text evidence="9">The sequence shown here is derived from an EMBL/GenBank/DDBJ whole genome shotgun (WGS) entry which is preliminary data.</text>
</comment>
<name>A0A9Q3ISX0_9BASI</name>
<evidence type="ECO:0000259" key="8">
    <source>
        <dbReference type="Pfam" id="PF13359"/>
    </source>
</evidence>
<evidence type="ECO:0000313" key="9">
    <source>
        <dbReference type="EMBL" id="MBW0549339.1"/>
    </source>
</evidence>
<dbReference type="OrthoDB" id="2505410at2759"/>
<dbReference type="GO" id="GO:0046872">
    <property type="term" value="F:metal ion binding"/>
    <property type="evidence" value="ECO:0007669"/>
    <property type="project" value="UniProtKB-KW"/>
</dbReference>